<dbReference type="PANTHER" id="PTHR33067">
    <property type="entry name" value="RNA-DIRECTED DNA POLYMERASE-RELATED"/>
    <property type="match status" value="1"/>
</dbReference>
<evidence type="ECO:0000256" key="1">
    <source>
        <dbReference type="SAM" id="MobiDB-lite"/>
    </source>
</evidence>
<organism evidence="2 3">
    <name type="scientific">Arabidopsis suecica</name>
    <name type="common">Swedish thale-cress</name>
    <name type="synonym">Cardaminopsis suecica</name>
    <dbReference type="NCBI Taxonomy" id="45249"/>
    <lineage>
        <taxon>Eukaryota</taxon>
        <taxon>Viridiplantae</taxon>
        <taxon>Streptophyta</taxon>
        <taxon>Embryophyta</taxon>
        <taxon>Tracheophyta</taxon>
        <taxon>Spermatophyta</taxon>
        <taxon>Magnoliopsida</taxon>
        <taxon>eudicotyledons</taxon>
        <taxon>Gunneridae</taxon>
        <taxon>Pentapetalae</taxon>
        <taxon>rosids</taxon>
        <taxon>malvids</taxon>
        <taxon>Brassicales</taxon>
        <taxon>Brassicaceae</taxon>
        <taxon>Camelineae</taxon>
        <taxon>Arabidopsis</taxon>
    </lineage>
</organism>
<feature type="compositionally biased region" description="Polar residues" evidence="1">
    <location>
        <begin position="406"/>
        <end position="419"/>
    </location>
</feature>
<reference evidence="2 3" key="1">
    <citation type="submission" date="2020-12" db="EMBL/GenBank/DDBJ databases">
        <title>Concerted genomic and epigenomic changes stabilize Arabidopsis allopolyploids.</title>
        <authorList>
            <person name="Chen Z."/>
        </authorList>
    </citation>
    <scope>NUCLEOTIDE SEQUENCE [LARGE SCALE GENOMIC DNA]</scope>
    <source>
        <strain evidence="2">As9502</strain>
        <tissue evidence="2">Leaf</tissue>
    </source>
</reference>
<evidence type="ECO:0000313" key="2">
    <source>
        <dbReference type="EMBL" id="KAG7572511.1"/>
    </source>
</evidence>
<feature type="region of interest" description="Disordered" evidence="1">
    <location>
        <begin position="368"/>
        <end position="419"/>
    </location>
</feature>
<gene>
    <name evidence="2" type="ORF">ISN44_As09g008740</name>
</gene>
<proteinExistence type="predicted"/>
<dbReference type="PANTHER" id="PTHR33067:SF9">
    <property type="entry name" value="RNA-DIRECTED DNA POLYMERASE"/>
    <property type="match status" value="1"/>
</dbReference>
<comment type="caution">
    <text evidence="2">The sequence shown here is derived from an EMBL/GenBank/DDBJ whole genome shotgun (WGS) entry which is preliminary data.</text>
</comment>
<protein>
    <submittedName>
        <fullName evidence="2">Uncharacterized protein</fullName>
    </submittedName>
</protein>
<feature type="region of interest" description="Disordered" evidence="1">
    <location>
        <begin position="301"/>
        <end position="352"/>
    </location>
</feature>
<evidence type="ECO:0000313" key="3">
    <source>
        <dbReference type="Proteomes" id="UP000694251"/>
    </source>
</evidence>
<keyword evidence="3" id="KW-1185">Reference proteome</keyword>
<feature type="compositionally biased region" description="Polar residues" evidence="1">
    <location>
        <begin position="328"/>
        <end position="350"/>
    </location>
</feature>
<dbReference type="AlphaFoldDB" id="A0A8T2AG55"/>
<dbReference type="EMBL" id="JAEFBJ010000009">
    <property type="protein sequence ID" value="KAG7572511.1"/>
    <property type="molecule type" value="Genomic_DNA"/>
</dbReference>
<accession>A0A8T2AG55</accession>
<dbReference type="OrthoDB" id="1105819at2759"/>
<sequence length="419" mass="46351">MHLDTIDIRLIYHLGVDRHHLAKTTVSTFDAEESTSQDTVESTPSSSVDRHWVRTASYALVFPPETPVYTPPVRFPKKRLSKHEIQDARCKAIMEKILTTIPTVNPETSSPPLERYVKRLVNNGICAEEDALLTKDISLIVLQEAKKERKKRVVVSEHITSIIQSRMPEKLPDPGSFILDCSISTGRFWKSLCDFGSSINLMPHSVDVRLGMTAYRPTRITLLLADRSKRIPKGILEDVPVKIGECLIPSDFVVLDYDEEPKDPRILGRAFLATAGAKIDVKKGQISLDVCDVQMKFDLKGSSPPPIHSGKSFSIESTRESATELGSPATTQTETARYSATSGRTDTANCSGAVPELYTAPRPRFPHLDQQRQGAKDAAASTTSFLGHEHASTAYTPPWIARQRSSEMSSNTSHAPPSF</sequence>
<dbReference type="Proteomes" id="UP000694251">
    <property type="component" value="Chromosome 9"/>
</dbReference>
<dbReference type="CDD" id="cd00303">
    <property type="entry name" value="retropepsin_like"/>
    <property type="match status" value="1"/>
</dbReference>
<name>A0A8T2AG55_ARASU</name>